<feature type="compositionally biased region" description="Polar residues" evidence="1">
    <location>
        <begin position="111"/>
        <end position="134"/>
    </location>
</feature>
<feature type="region of interest" description="Disordered" evidence="1">
    <location>
        <begin position="102"/>
        <end position="297"/>
    </location>
</feature>
<comment type="caution">
    <text evidence="2">The sequence shown here is derived from an EMBL/GenBank/DDBJ whole genome shotgun (WGS) entry which is preliminary data.</text>
</comment>
<organism evidence="2 3">
    <name type="scientific">Coniophora puteana (strain RWD-64-598)</name>
    <name type="common">Brown rot fungus</name>
    <dbReference type="NCBI Taxonomy" id="741705"/>
    <lineage>
        <taxon>Eukaryota</taxon>
        <taxon>Fungi</taxon>
        <taxon>Dikarya</taxon>
        <taxon>Basidiomycota</taxon>
        <taxon>Agaricomycotina</taxon>
        <taxon>Agaricomycetes</taxon>
        <taxon>Agaricomycetidae</taxon>
        <taxon>Boletales</taxon>
        <taxon>Coniophorineae</taxon>
        <taxon>Coniophoraceae</taxon>
        <taxon>Coniophora</taxon>
    </lineage>
</organism>
<dbReference type="Proteomes" id="UP000053558">
    <property type="component" value="Unassembled WGS sequence"/>
</dbReference>
<feature type="region of interest" description="Disordered" evidence="1">
    <location>
        <begin position="312"/>
        <end position="335"/>
    </location>
</feature>
<feature type="compositionally biased region" description="Pro residues" evidence="1">
    <location>
        <begin position="220"/>
        <end position="233"/>
    </location>
</feature>
<dbReference type="EMBL" id="JH711573">
    <property type="protein sequence ID" value="EIW85916.1"/>
    <property type="molecule type" value="Genomic_DNA"/>
</dbReference>
<feature type="compositionally biased region" description="Low complexity" evidence="1">
    <location>
        <begin position="182"/>
        <end position="193"/>
    </location>
</feature>
<feature type="compositionally biased region" description="Polar residues" evidence="1">
    <location>
        <begin position="240"/>
        <end position="253"/>
    </location>
</feature>
<reference evidence="3" key="1">
    <citation type="journal article" date="2012" name="Science">
        <title>The Paleozoic origin of enzymatic lignin decomposition reconstructed from 31 fungal genomes.</title>
        <authorList>
            <person name="Floudas D."/>
            <person name="Binder M."/>
            <person name="Riley R."/>
            <person name="Barry K."/>
            <person name="Blanchette R.A."/>
            <person name="Henrissat B."/>
            <person name="Martinez A.T."/>
            <person name="Otillar R."/>
            <person name="Spatafora J.W."/>
            <person name="Yadav J.S."/>
            <person name="Aerts A."/>
            <person name="Benoit I."/>
            <person name="Boyd A."/>
            <person name="Carlson A."/>
            <person name="Copeland A."/>
            <person name="Coutinho P.M."/>
            <person name="de Vries R.P."/>
            <person name="Ferreira P."/>
            <person name="Findley K."/>
            <person name="Foster B."/>
            <person name="Gaskell J."/>
            <person name="Glotzer D."/>
            <person name="Gorecki P."/>
            <person name="Heitman J."/>
            <person name="Hesse C."/>
            <person name="Hori C."/>
            <person name="Igarashi K."/>
            <person name="Jurgens J.A."/>
            <person name="Kallen N."/>
            <person name="Kersten P."/>
            <person name="Kohler A."/>
            <person name="Kuees U."/>
            <person name="Kumar T.K.A."/>
            <person name="Kuo A."/>
            <person name="LaButti K."/>
            <person name="Larrondo L.F."/>
            <person name="Lindquist E."/>
            <person name="Ling A."/>
            <person name="Lombard V."/>
            <person name="Lucas S."/>
            <person name="Lundell T."/>
            <person name="Martin R."/>
            <person name="McLaughlin D.J."/>
            <person name="Morgenstern I."/>
            <person name="Morin E."/>
            <person name="Murat C."/>
            <person name="Nagy L.G."/>
            <person name="Nolan M."/>
            <person name="Ohm R.A."/>
            <person name="Patyshakuliyeva A."/>
            <person name="Rokas A."/>
            <person name="Ruiz-Duenas F.J."/>
            <person name="Sabat G."/>
            <person name="Salamov A."/>
            <person name="Samejima M."/>
            <person name="Schmutz J."/>
            <person name="Slot J.C."/>
            <person name="St John F."/>
            <person name="Stenlid J."/>
            <person name="Sun H."/>
            <person name="Sun S."/>
            <person name="Syed K."/>
            <person name="Tsang A."/>
            <person name="Wiebenga A."/>
            <person name="Young D."/>
            <person name="Pisabarro A."/>
            <person name="Eastwood D.C."/>
            <person name="Martin F."/>
            <person name="Cullen D."/>
            <person name="Grigoriev I.V."/>
            <person name="Hibbett D.S."/>
        </authorList>
    </citation>
    <scope>NUCLEOTIDE SEQUENCE [LARGE SCALE GENOMIC DNA]</scope>
    <source>
        <strain evidence="3">RWD-64-598 SS2</strain>
    </source>
</reference>
<dbReference type="KEGG" id="cput:CONPUDRAFT_160837"/>
<evidence type="ECO:0000313" key="2">
    <source>
        <dbReference type="EMBL" id="EIW85916.1"/>
    </source>
</evidence>
<dbReference type="AlphaFoldDB" id="A0A5M3N3J7"/>
<feature type="compositionally biased region" description="Basic and acidic residues" evidence="1">
    <location>
        <begin position="278"/>
        <end position="293"/>
    </location>
</feature>
<accession>A0A5M3N3J7</accession>
<sequence length="403" mass="44228">MSTHSGVFKGDTKMEVVSILANCGTNVSKARMVLITYIQAKQRKGRSTAHIEEKLGQLESSFSRDVSLHAAFRDARAKTDMPRSHVIPLPPEIEKRRSIASQSGPLHATSHLDSFSCSPHSPSVRWSGTTSTSPPEDRIEPFPFSNILTSQHTAKIPASVDPHRPPPLDIMEESRSSPHPQPLSRSAPAASAPITRVFRSRSRTSLPPPSPMRSRIIPPSRLPPAAPLPPIPAEPDRHPTSMTSSDEVVNNVGSVFLDTNEPPSYAESAQSHASSSRHSLEHSNDSLGSRRDSALPPYEVVSDPFHRQTLRASSHFTREHSGSTSSSGSTGGRAPYAISEDLDDAMNAFRMPVVSRREIIRCLVGERGYERENWGTVLEECGLGAEEVVYMLREMDREVVTRD</sequence>
<dbReference type="RefSeq" id="XP_007762903.1">
    <property type="nucleotide sequence ID" value="XM_007764713.1"/>
</dbReference>
<evidence type="ECO:0000313" key="3">
    <source>
        <dbReference type="Proteomes" id="UP000053558"/>
    </source>
</evidence>
<evidence type="ECO:0000256" key="1">
    <source>
        <dbReference type="SAM" id="MobiDB-lite"/>
    </source>
</evidence>
<dbReference type="GeneID" id="19204425"/>
<keyword evidence="3" id="KW-1185">Reference proteome</keyword>
<feature type="compositionally biased region" description="Basic and acidic residues" evidence="1">
    <location>
        <begin position="161"/>
        <end position="176"/>
    </location>
</feature>
<dbReference type="OrthoDB" id="3355668at2759"/>
<gene>
    <name evidence="2" type="ORF">CONPUDRAFT_160837</name>
</gene>
<feature type="compositionally biased region" description="Low complexity" evidence="1">
    <location>
        <begin position="264"/>
        <end position="277"/>
    </location>
</feature>
<name>A0A5M3N3J7_CONPW</name>
<proteinExistence type="predicted"/>
<protein>
    <submittedName>
        <fullName evidence="2">Uncharacterized protein</fullName>
    </submittedName>
</protein>